<dbReference type="Proteomes" id="UP000236291">
    <property type="component" value="Unassembled WGS sequence"/>
</dbReference>
<dbReference type="AlphaFoldDB" id="A0A2K3PF92"/>
<evidence type="ECO:0000313" key="1">
    <source>
        <dbReference type="EMBL" id="PNY13967.1"/>
    </source>
</evidence>
<accession>A0A2K3PF92</accession>
<organism evidence="1 2">
    <name type="scientific">Trifolium pratense</name>
    <name type="common">Red clover</name>
    <dbReference type="NCBI Taxonomy" id="57577"/>
    <lineage>
        <taxon>Eukaryota</taxon>
        <taxon>Viridiplantae</taxon>
        <taxon>Streptophyta</taxon>
        <taxon>Embryophyta</taxon>
        <taxon>Tracheophyta</taxon>
        <taxon>Spermatophyta</taxon>
        <taxon>Magnoliopsida</taxon>
        <taxon>eudicotyledons</taxon>
        <taxon>Gunneridae</taxon>
        <taxon>Pentapetalae</taxon>
        <taxon>rosids</taxon>
        <taxon>fabids</taxon>
        <taxon>Fabales</taxon>
        <taxon>Fabaceae</taxon>
        <taxon>Papilionoideae</taxon>
        <taxon>50 kb inversion clade</taxon>
        <taxon>NPAAA clade</taxon>
        <taxon>Hologalegina</taxon>
        <taxon>IRL clade</taxon>
        <taxon>Trifolieae</taxon>
        <taxon>Trifolium</taxon>
    </lineage>
</organism>
<reference evidence="1 2" key="2">
    <citation type="journal article" date="2017" name="Front. Plant Sci.">
        <title>Gene Classification and Mining of Molecular Markers Useful in Red Clover (Trifolium pratense) Breeding.</title>
        <authorList>
            <person name="Istvanek J."/>
            <person name="Dluhosova J."/>
            <person name="Dluhos P."/>
            <person name="Patkova L."/>
            <person name="Nedelnik J."/>
            <person name="Repkova J."/>
        </authorList>
    </citation>
    <scope>NUCLEOTIDE SEQUENCE [LARGE SCALE GENOMIC DNA]</scope>
    <source>
        <strain evidence="2">cv. Tatra</strain>
        <tissue evidence="1">Young leaves</tissue>
    </source>
</reference>
<protein>
    <submittedName>
        <fullName evidence="1">Uncharacterized protein</fullName>
    </submittedName>
</protein>
<name>A0A2K3PF92_TRIPR</name>
<reference evidence="1 2" key="1">
    <citation type="journal article" date="2014" name="Am. J. Bot.">
        <title>Genome assembly and annotation for red clover (Trifolium pratense; Fabaceae).</title>
        <authorList>
            <person name="Istvanek J."/>
            <person name="Jaros M."/>
            <person name="Krenek A."/>
            <person name="Repkova J."/>
        </authorList>
    </citation>
    <scope>NUCLEOTIDE SEQUENCE [LARGE SCALE GENOMIC DNA]</scope>
    <source>
        <strain evidence="2">cv. Tatra</strain>
        <tissue evidence="1">Young leaves</tissue>
    </source>
</reference>
<proteinExistence type="predicted"/>
<evidence type="ECO:0000313" key="2">
    <source>
        <dbReference type="Proteomes" id="UP000236291"/>
    </source>
</evidence>
<dbReference type="EMBL" id="ASHM01006479">
    <property type="protein sequence ID" value="PNY13967.1"/>
    <property type="molecule type" value="Genomic_DNA"/>
</dbReference>
<comment type="caution">
    <text evidence="1">The sequence shown here is derived from an EMBL/GenBank/DDBJ whole genome shotgun (WGS) entry which is preliminary data.</text>
</comment>
<sequence>MNTENSSLFSSSALFFQWEKPKKNNTCHVALHHRINRKMRKQSVGAVILGFENCLVSDAFSFSSSLLLCSSLLCFGYPLS</sequence>
<gene>
    <name evidence="1" type="ORF">L195_g010636</name>
</gene>